<dbReference type="InterPro" id="IPR054208">
    <property type="entry name" value="DUF6914"/>
</dbReference>
<dbReference type="EMBL" id="JAJGCB010000001">
    <property type="protein sequence ID" value="KAJ8995997.1"/>
    <property type="molecule type" value="Genomic_DNA"/>
</dbReference>
<comment type="caution">
    <text evidence="1">The sequence shown here is derived from an EMBL/GenBank/DDBJ whole genome shotgun (WGS) entry which is preliminary data.</text>
</comment>
<dbReference type="Pfam" id="PF21858">
    <property type="entry name" value="DUF6914"/>
    <property type="match status" value="1"/>
</dbReference>
<dbReference type="Proteomes" id="UP001161757">
    <property type="component" value="Unassembled WGS sequence"/>
</dbReference>
<protein>
    <submittedName>
        <fullName evidence="1">Uncharacterized protein</fullName>
    </submittedName>
</protein>
<gene>
    <name evidence="1" type="ORF">HRR80_000744</name>
</gene>
<evidence type="ECO:0000313" key="2">
    <source>
        <dbReference type="Proteomes" id="UP001161757"/>
    </source>
</evidence>
<evidence type="ECO:0000313" key="1">
    <source>
        <dbReference type="EMBL" id="KAJ8995997.1"/>
    </source>
</evidence>
<dbReference type="AlphaFoldDB" id="A0AAN6F5R2"/>
<name>A0AAN6F5R2_EXODE</name>
<sequence length="193" mass="22080">MVSKKKRLYVALYPSGVVDNEERKYGCPSFHIAVIPSRLNIIPRYHWSFLIGPKVEDRQQVPGMRYHVKNHFTHGWTYEEVSVSNVQNTNTLLARIVVAKVENERRLVEIFRTTQVVQNDPQWRCRTWISDVLARLAIDGKAVGTSQLDWGKVEAVARGYVAKKVAAGRYSAGKDMASPKPTWDMLEEKEIVP</sequence>
<accession>A0AAN6F5R2</accession>
<organism evidence="1 2">
    <name type="scientific">Exophiala dermatitidis</name>
    <name type="common">Black yeast-like fungus</name>
    <name type="synonym">Wangiella dermatitidis</name>
    <dbReference type="NCBI Taxonomy" id="5970"/>
    <lineage>
        <taxon>Eukaryota</taxon>
        <taxon>Fungi</taxon>
        <taxon>Dikarya</taxon>
        <taxon>Ascomycota</taxon>
        <taxon>Pezizomycotina</taxon>
        <taxon>Eurotiomycetes</taxon>
        <taxon>Chaetothyriomycetidae</taxon>
        <taxon>Chaetothyriales</taxon>
        <taxon>Herpotrichiellaceae</taxon>
        <taxon>Exophiala</taxon>
    </lineage>
</organism>
<reference evidence="1" key="1">
    <citation type="submission" date="2023-01" db="EMBL/GenBank/DDBJ databases">
        <title>Exophiala dermititidis isolated from Cystic Fibrosis Patient.</title>
        <authorList>
            <person name="Kurbessoian T."/>
            <person name="Crocker A."/>
            <person name="Murante D."/>
            <person name="Hogan D.A."/>
            <person name="Stajich J.E."/>
        </authorList>
    </citation>
    <scope>NUCLEOTIDE SEQUENCE</scope>
    <source>
        <strain evidence="1">Ex8</strain>
    </source>
</reference>
<proteinExistence type="predicted"/>